<protein>
    <submittedName>
        <fullName evidence="1">Uncharacterized protein</fullName>
    </submittedName>
</protein>
<sequence length="37" mass="4071">MMPFAFQTIRMRPLPGEGNKYLKGLLSMLDCKVLGGG</sequence>
<dbReference type="EMBL" id="FOFB01000012">
    <property type="protein sequence ID" value="SEQ61188.1"/>
    <property type="molecule type" value="Genomic_DNA"/>
</dbReference>
<organism evidence="1 2">
    <name type="scientific">Neolewinella agarilytica</name>
    <dbReference type="NCBI Taxonomy" id="478744"/>
    <lineage>
        <taxon>Bacteria</taxon>
        <taxon>Pseudomonadati</taxon>
        <taxon>Bacteroidota</taxon>
        <taxon>Saprospiria</taxon>
        <taxon>Saprospirales</taxon>
        <taxon>Lewinellaceae</taxon>
        <taxon>Neolewinella</taxon>
    </lineage>
</organism>
<dbReference type="AlphaFoldDB" id="A0A1H9HFX1"/>
<dbReference type="STRING" id="478744.SAMN05444359_112144"/>
<gene>
    <name evidence="1" type="ORF">SAMN05444359_112144</name>
</gene>
<accession>A0A1H9HFX1</accession>
<dbReference type="Proteomes" id="UP000199021">
    <property type="component" value="Unassembled WGS sequence"/>
</dbReference>
<evidence type="ECO:0000313" key="2">
    <source>
        <dbReference type="Proteomes" id="UP000199021"/>
    </source>
</evidence>
<reference evidence="2" key="1">
    <citation type="submission" date="2016-10" db="EMBL/GenBank/DDBJ databases">
        <authorList>
            <person name="Varghese N."/>
            <person name="Submissions S."/>
        </authorList>
    </citation>
    <scope>NUCLEOTIDE SEQUENCE [LARGE SCALE GENOMIC DNA]</scope>
    <source>
        <strain evidence="2">DSM 24740</strain>
    </source>
</reference>
<dbReference type="InParanoid" id="A0A1H9HFX1"/>
<proteinExistence type="predicted"/>
<evidence type="ECO:0000313" key="1">
    <source>
        <dbReference type="EMBL" id="SEQ61188.1"/>
    </source>
</evidence>
<name>A0A1H9HFX1_9BACT</name>
<keyword evidence="2" id="KW-1185">Reference proteome</keyword>